<reference evidence="1 2" key="1">
    <citation type="journal article" date="2015" name="Proc. Natl. Acad. Sci. U.S.A.">
        <title>Expanded metabolic versatility of ubiquitous nitrite-oxidizing bacteria from the genus Nitrospira.</title>
        <authorList>
            <person name="Koch H."/>
            <person name="Lucker S."/>
            <person name="Albertsen M."/>
            <person name="Kitzinger K."/>
            <person name="Herbold C."/>
            <person name="Spieck E."/>
            <person name="Nielsen P.H."/>
            <person name="Wagner M."/>
            <person name="Daims H."/>
        </authorList>
    </citation>
    <scope>NUCLEOTIDE SEQUENCE [LARGE SCALE GENOMIC DNA]</scope>
    <source>
        <strain evidence="1 2">NSP M-1</strain>
    </source>
</reference>
<accession>A0A0K2GIY4</accession>
<organism evidence="1 2">
    <name type="scientific">Nitrospira moscoviensis</name>
    <dbReference type="NCBI Taxonomy" id="42253"/>
    <lineage>
        <taxon>Bacteria</taxon>
        <taxon>Pseudomonadati</taxon>
        <taxon>Nitrospirota</taxon>
        <taxon>Nitrospiria</taxon>
        <taxon>Nitrospirales</taxon>
        <taxon>Nitrospiraceae</taxon>
        <taxon>Nitrospira</taxon>
    </lineage>
</organism>
<sequence>MTLRPSAPVTQGALVRDQHPQLQARKGDEMTWMRQGALAMVFFAATAGVAYAQPYELSQHDVMDAASFTSREISLFGVTLGDPETTASDRLVHEQIPGVKAEQEAMFILLLDQRKPVGPMAGVRLTNGKVDLIFINSRFAARTRGLFRRVLTSESPDDVRKILGKEEVGDENVMGAVLNYEKQGVLVNYLGKDVNVEFSHSP</sequence>
<dbReference type="KEGG" id="nmv:NITMOv2_4213"/>
<gene>
    <name evidence="1" type="ORF">NITMOv2_4213</name>
</gene>
<dbReference type="Proteomes" id="UP000069205">
    <property type="component" value="Chromosome"/>
</dbReference>
<dbReference type="PATRIC" id="fig|42253.5.peg.4158"/>
<evidence type="ECO:0000313" key="2">
    <source>
        <dbReference type="Proteomes" id="UP000069205"/>
    </source>
</evidence>
<name>A0A0K2GIY4_NITMO</name>
<protein>
    <submittedName>
        <fullName evidence="1">Uncharacterized protein</fullName>
    </submittedName>
</protein>
<dbReference type="STRING" id="42253.NITMOv2_4213"/>
<proteinExistence type="predicted"/>
<keyword evidence="2" id="KW-1185">Reference proteome</keyword>
<dbReference type="AlphaFoldDB" id="A0A0K2GIY4"/>
<dbReference type="EMBL" id="CP011801">
    <property type="protein sequence ID" value="ALA60592.1"/>
    <property type="molecule type" value="Genomic_DNA"/>
</dbReference>
<evidence type="ECO:0000313" key="1">
    <source>
        <dbReference type="EMBL" id="ALA60592.1"/>
    </source>
</evidence>